<protein>
    <submittedName>
        <fullName evidence="1">Uncharacterized protein</fullName>
    </submittedName>
</protein>
<organism evidence="1">
    <name type="scientific">Arundo donax</name>
    <name type="common">Giant reed</name>
    <name type="synonym">Donax arundinaceus</name>
    <dbReference type="NCBI Taxonomy" id="35708"/>
    <lineage>
        <taxon>Eukaryota</taxon>
        <taxon>Viridiplantae</taxon>
        <taxon>Streptophyta</taxon>
        <taxon>Embryophyta</taxon>
        <taxon>Tracheophyta</taxon>
        <taxon>Spermatophyta</taxon>
        <taxon>Magnoliopsida</taxon>
        <taxon>Liliopsida</taxon>
        <taxon>Poales</taxon>
        <taxon>Poaceae</taxon>
        <taxon>PACMAD clade</taxon>
        <taxon>Arundinoideae</taxon>
        <taxon>Arundineae</taxon>
        <taxon>Arundo</taxon>
    </lineage>
</organism>
<sequence>MHHMHRHQTKALQWQKILQLSSLGMSQTFNELQYSTRSVLELEKNSKYQSTCK</sequence>
<accession>A0A0A9FGB3</accession>
<dbReference type="AlphaFoldDB" id="A0A0A9FGB3"/>
<reference evidence="1" key="2">
    <citation type="journal article" date="2015" name="Data Brief">
        <title>Shoot transcriptome of the giant reed, Arundo donax.</title>
        <authorList>
            <person name="Barrero R.A."/>
            <person name="Guerrero F.D."/>
            <person name="Moolhuijzen P."/>
            <person name="Goolsby J.A."/>
            <person name="Tidwell J."/>
            <person name="Bellgard S.E."/>
            <person name="Bellgard M.I."/>
        </authorList>
    </citation>
    <scope>NUCLEOTIDE SEQUENCE</scope>
    <source>
        <tissue evidence="1">Shoot tissue taken approximately 20 cm above the soil surface</tissue>
    </source>
</reference>
<proteinExistence type="predicted"/>
<name>A0A0A9FGB3_ARUDO</name>
<reference evidence="1" key="1">
    <citation type="submission" date="2014-09" db="EMBL/GenBank/DDBJ databases">
        <authorList>
            <person name="Magalhaes I.L.F."/>
            <person name="Oliveira U."/>
            <person name="Santos F.R."/>
            <person name="Vidigal T.H.D.A."/>
            <person name="Brescovit A.D."/>
            <person name="Santos A.J."/>
        </authorList>
    </citation>
    <scope>NUCLEOTIDE SEQUENCE</scope>
    <source>
        <tissue evidence="1">Shoot tissue taken approximately 20 cm above the soil surface</tissue>
    </source>
</reference>
<dbReference type="EMBL" id="GBRH01186504">
    <property type="protein sequence ID" value="JAE11392.1"/>
    <property type="molecule type" value="Transcribed_RNA"/>
</dbReference>
<evidence type="ECO:0000313" key="1">
    <source>
        <dbReference type="EMBL" id="JAE11392.1"/>
    </source>
</evidence>